<feature type="compositionally biased region" description="Polar residues" evidence="2">
    <location>
        <begin position="808"/>
        <end position="820"/>
    </location>
</feature>
<name>A0AA36BIR6_OCTVU</name>
<feature type="region of interest" description="Disordered" evidence="2">
    <location>
        <begin position="1691"/>
        <end position="1738"/>
    </location>
</feature>
<feature type="compositionally biased region" description="Polar residues" evidence="2">
    <location>
        <begin position="1706"/>
        <end position="1718"/>
    </location>
</feature>
<dbReference type="PANTHER" id="PTHR15721">
    <property type="entry name" value="KIAA0586 PROTEIN"/>
    <property type="match status" value="1"/>
</dbReference>
<dbReference type="InterPro" id="IPR029246">
    <property type="entry name" value="TALPID3"/>
</dbReference>
<dbReference type="Proteomes" id="UP001162480">
    <property type="component" value="Chromosome 17"/>
</dbReference>
<feature type="region of interest" description="Disordered" evidence="2">
    <location>
        <begin position="1315"/>
        <end position="1334"/>
    </location>
</feature>
<feature type="compositionally biased region" description="Polar residues" evidence="2">
    <location>
        <begin position="516"/>
        <end position="547"/>
    </location>
</feature>
<organism evidence="3 4">
    <name type="scientific">Octopus vulgaris</name>
    <name type="common">Common octopus</name>
    <dbReference type="NCBI Taxonomy" id="6645"/>
    <lineage>
        <taxon>Eukaryota</taxon>
        <taxon>Metazoa</taxon>
        <taxon>Spiralia</taxon>
        <taxon>Lophotrochozoa</taxon>
        <taxon>Mollusca</taxon>
        <taxon>Cephalopoda</taxon>
        <taxon>Coleoidea</taxon>
        <taxon>Octopodiformes</taxon>
        <taxon>Octopoda</taxon>
        <taxon>Incirrata</taxon>
        <taxon>Octopodidae</taxon>
        <taxon>Octopus</taxon>
    </lineage>
</organism>
<feature type="compositionally biased region" description="Low complexity" evidence="2">
    <location>
        <begin position="1724"/>
        <end position="1738"/>
    </location>
</feature>
<dbReference type="EMBL" id="OX597830">
    <property type="protein sequence ID" value="CAI9735153.1"/>
    <property type="molecule type" value="Genomic_DNA"/>
</dbReference>
<proteinExistence type="predicted"/>
<dbReference type="PANTHER" id="PTHR15721:SF2">
    <property type="entry name" value="PROTEIN TALPID3"/>
    <property type="match status" value="1"/>
</dbReference>
<feature type="compositionally biased region" description="Pro residues" evidence="2">
    <location>
        <begin position="1567"/>
        <end position="1577"/>
    </location>
</feature>
<feature type="compositionally biased region" description="Acidic residues" evidence="2">
    <location>
        <begin position="1696"/>
        <end position="1705"/>
    </location>
</feature>
<feature type="region of interest" description="Disordered" evidence="2">
    <location>
        <begin position="1"/>
        <end position="53"/>
    </location>
</feature>
<feature type="coiled-coil region" evidence="1">
    <location>
        <begin position="343"/>
        <end position="390"/>
    </location>
</feature>
<feature type="region of interest" description="Disordered" evidence="2">
    <location>
        <begin position="1549"/>
        <end position="1670"/>
    </location>
</feature>
<feature type="compositionally biased region" description="Polar residues" evidence="2">
    <location>
        <begin position="555"/>
        <end position="576"/>
    </location>
</feature>
<feature type="region of interest" description="Disordered" evidence="2">
    <location>
        <begin position="437"/>
        <end position="463"/>
    </location>
</feature>
<evidence type="ECO:0000256" key="2">
    <source>
        <dbReference type="SAM" id="MobiDB-lite"/>
    </source>
</evidence>
<feature type="compositionally biased region" description="Polar residues" evidence="2">
    <location>
        <begin position="1321"/>
        <end position="1332"/>
    </location>
</feature>
<feature type="compositionally biased region" description="Pro residues" evidence="2">
    <location>
        <begin position="1585"/>
        <end position="1597"/>
    </location>
</feature>
<feature type="region of interest" description="Disordered" evidence="2">
    <location>
        <begin position="1879"/>
        <end position="1905"/>
    </location>
</feature>
<reference evidence="3" key="1">
    <citation type="submission" date="2023-08" db="EMBL/GenBank/DDBJ databases">
        <authorList>
            <person name="Alioto T."/>
            <person name="Alioto T."/>
            <person name="Gomez Garrido J."/>
        </authorList>
    </citation>
    <scope>NUCLEOTIDE SEQUENCE</scope>
</reference>
<feature type="compositionally biased region" description="Basic and acidic residues" evidence="2">
    <location>
        <begin position="294"/>
        <end position="304"/>
    </location>
</feature>
<feature type="region of interest" description="Disordered" evidence="2">
    <location>
        <begin position="808"/>
        <end position="855"/>
    </location>
</feature>
<feature type="compositionally biased region" description="Basic and acidic residues" evidence="2">
    <location>
        <begin position="270"/>
        <end position="286"/>
    </location>
</feature>
<feature type="compositionally biased region" description="Low complexity" evidence="2">
    <location>
        <begin position="1598"/>
        <end position="1632"/>
    </location>
</feature>
<feature type="region of interest" description="Disordered" evidence="2">
    <location>
        <begin position="260"/>
        <end position="311"/>
    </location>
</feature>
<feature type="region of interest" description="Disordered" evidence="2">
    <location>
        <begin position="482"/>
        <end position="585"/>
    </location>
</feature>
<feature type="compositionally biased region" description="Basic and acidic residues" evidence="2">
    <location>
        <begin position="451"/>
        <end position="462"/>
    </location>
</feature>
<dbReference type="GO" id="GO:0005814">
    <property type="term" value="C:centriole"/>
    <property type="evidence" value="ECO:0007669"/>
    <property type="project" value="TreeGrafter"/>
</dbReference>
<protein>
    <submittedName>
        <fullName evidence="3">Protein TALPID3 isoform X2</fullName>
    </submittedName>
</protein>
<sequence>MPSVKSDHGQLAIQVVRESRGKTSHGNQKTSKSAPQAQTCKKNPKAKGHSHKDTERYLFLSNDNGRNLDLSSVSSLSTKSAFARLGTQSVVTQVGRSLTKVPGTLTSKFSCHSLCNGMRKQVVVEKHSPHRKTASKLTTPSFPKPADLGSLENFSVFKENIRSDNNPEISVPSVQHKQPKIITVITKEPESFELQLQHNFEEEMVPALNSDQLDNQLTEEVEPECCYNKEKENTVDPPNQIPEKVIANALDLEVINSDLPNDISASKTSPVEEKAAVEQLEDKSVGEDEIPAVRQKESTNPDKEPEQEDCCPCRGTASMQKTLSTVAAATAAAFSAHPLLASHNRLEAQLMTLLDKMNSLEQQIFLQKHEMEKEGKLQKLESQLSQVTKDRMNSLELLQKQMFGMQTNFLNVAKSFEKMFGHVPDNVQQKIEENEENMEPLHYRSKNVQHSKNDIEMSKESDSLESLDFSITTDKDVRSFPKPLFVAPEDKRAKNPKKEHHIEKSSSKSALRGNSKDTSAPSIKPKVNSNNPLSTTRKASNVKTNIVNGKESKSTSKPNKTVSSVNSTSKFQNSRPNRNKKYQSNVDEEKLVIKEINKYIQKPTSVTEKQSAKELPLKYSYLKTFTSNPYSKEPYAVRETSKAKRIPKKQSVPAPAILNTSYVISSSPDLQHDEKEFNKIQNRNGNSKKWSTSSQSAAPLEKYLLDSPLKTQLFTSDKIYADLKPTAPSAELVAGQEILQRAQTSRMFLEENLKNLERDYKKDAVYNIVDNLYQSSPVSQTYQMKRKVDQCIAKMQIDIQKELSMEEATSNKLSCSNPATKVNKLGKKKDSEDLSGSRQKQPKVIVKTKEKAPQSSNKNLNVLYQDQEYLTQVFGKATYQNKRTTVREPYLHIRNKPQTKVTQPKAMVDVKGIQKKSTKVQTVEEVKKTVEKGTGIVADDKKYFFASKPSNNPNYLQNSSLVPGHLGYMAVSLREPRMDSGLTHAVTVRPGSSVVVAPQDQPKVVSAENVVLCTVPFVNEAKPAKKKTVLSKQDLPSVDIVGKLTKDKVVKNVNFTMDSQDKNVLNTSFEKLVTIAGSTDNEEEIPCESLSECSDIVEAENDVEVIVVKSKTKETRESLADNNNNNRVLPQPLEVLTGLTSELMLTKNHKIAATLATSQRMPIDAESIQQEEDLNEIIQLVEQEILSQIISSDQVTANSAVDYLKKNFSAENKGDKGCIPKVKASVSEDSLIMSELIEEILADKVGTILANDYALNVSTSHKSPKPASPNQFEKGEICQTKPNESSSLKHDAVCQTSLLLNELVLKDKNSHFTDKTPESAVISQPLQPTSVEESVPVDTAIPQESETMINQDGSNSLINEAASYSANEINSLNLNKNSVEQETTTGGNPDEVPMKIYCPNFAKDSKKDAAKDLTENIVQPINTSVITRSDDGAVQNTNAVSVQSSKSPVQPFSSFVMQTSTSKVQDTKAPAMQRCISVVAQDAVNVLGSDTRRQSEAERVEEVQRRRREATLAKLRIDKMESIYIPPDTRVRSPVRHVRLVEITSKSLNETNTEEKDQFITPSLPSQFPPSQSPPQFLPSQSSPSSPPPEPPPPPQQQPASQSLLQPLKPHKTTSTTSQTTASLQFSSSHTTTPPPSFIAQFQTSGTGKGPTRSLFSPEESDSSEKITGEQVKELGENFTIASLEGLNLAPKFDADNDNDVEETLGTDNEVATDSSPLSDKVSSESLSPGSSSSNTALESLSDGQWLLSQSEGQAALYTVNDGVYKRILADVSNPSTLKDSNELTREDTADITYSDGEFVLQQRVPPEKDPLLQLILNMRQTTLNPPHIPEMIPGNTDADAGGQRSPGEWVLSSSEIGQATFETSSDYVAAASTNVKPDNSNKMAKTVLPQQSSSSRQSHIYSSDKNKTNSRVIFVGLTPDEDATATKSELGLEIQQDQTPVVQNLLQNGFFQPKAPITTVGHPLPSQQSFMQPTDLMGSKSVRFSQYTGIDPVVSDNASYSESQHVDASVESDVHNTLLGDGDGIKDAQSLPRPPLIPHRIPVTIPSPGEIWDDEDIEEISFQDGI</sequence>
<dbReference type="Pfam" id="PF15324">
    <property type="entry name" value="TALPID3"/>
    <property type="match status" value="1"/>
</dbReference>
<accession>A0AA36BIR6</accession>
<evidence type="ECO:0000313" key="4">
    <source>
        <dbReference type="Proteomes" id="UP001162480"/>
    </source>
</evidence>
<keyword evidence="4" id="KW-1185">Reference proteome</keyword>
<feature type="compositionally biased region" description="Polar residues" evidence="2">
    <location>
        <begin position="24"/>
        <end position="41"/>
    </location>
</feature>
<evidence type="ECO:0000313" key="3">
    <source>
        <dbReference type="EMBL" id="CAI9735153.1"/>
    </source>
</evidence>
<feature type="compositionally biased region" description="Low complexity" evidence="2">
    <location>
        <begin position="1891"/>
        <end position="1902"/>
    </location>
</feature>
<keyword evidence="1" id="KW-0175">Coiled coil</keyword>
<evidence type="ECO:0000256" key="1">
    <source>
        <dbReference type="SAM" id="Coils"/>
    </source>
</evidence>
<dbReference type="GO" id="GO:0036064">
    <property type="term" value="C:ciliary basal body"/>
    <property type="evidence" value="ECO:0007669"/>
    <property type="project" value="TreeGrafter"/>
</dbReference>
<dbReference type="GO" id="GO:0007224">
    <property type="term" value="P:smoothened signaling pathway"/>
    <property type="evidence" value="ECO:0007669"/>
    <property type="project" value="InterPro"/>
</dbReference>
<gene>
    <name evidence="3" type="ORF">OCTVUL_1B017301</name>
</gene>